<evidence type="ECO:0000256" key="1">
    <source>
        <dbReference type="SAM" id="MobiDB-lite"/>
    </source>
</evidence>
<gene>
    <name evidence="2" type="ORF">RDB_LOCUS18758</name>
</gene>
<reference evidence="2" key="1">
    <citation type="submission" date="2021-01" db="EMBL/GenBank/DDBJ databases">
        <authorList>
            <person name="Kaushik A."/>
        </authorList>
    </citation>
    <scope>NUCLEOTIDE SEQUENCE</scope>
    <source>
        <strain evidence="2">AG6-10EEA</strain>
    </source>
</reference>
<comment type="caution">
    <text evidence="2">The sequence shown here is derived from an EMBL/GenBank/DDBJ whole genome shotgun (WGS) entry which is preliminary data.</text>
</comment>
<sequence>MPPHAIRQSLAFSSKSPNHLINKKKEAQGSNGPIHILFENEWSAGNPLFDWYSERSDCTITRIRRCKERKIPYFHEYIMIWLDNGECYRIDRRPYEPMDCAKIKGVAAYDTIKEVQSFEQSSHCSEETNRFSDIEFSKPVQLQLILRILHAIHSHPKARLYSLLLYNCWFFSRAIVFCIARAVEKWHKTNVKGVRFLLSNDYWRGVTPKPDVTDPINEKFPPINGAAKTMPKHTPHNRHLNKDF</sequence>
<evidence type="ECO:0000313" key="2">
    <source>
        <dbReference type="EMBL" id="CAE6426395.1"/>
    </source>
</evidence>
<feature type="compositionally biased region" description="Basic residues" evidence="1">
    <location>
        <begin position="230"/>
        <end position="244"/>
    </location>
</feature>
<protein>
    <submittedName>
        <fullName evidence="2">Uncharacterized protein</fullName>
    </submittedName>
</protein>
<dbReference type="EMBL" id="CAJMXA010000332">
    <property type="protein sequence ID" value="CAE6426395.1"/>
    <property type="molecule type" value="Genomic_DNA"/>
</dbReference>
<proteinExistence type="predicted"/>
<evidence type="ECO:0000313" key="3">
    <source>
        <dbReference type="Proteomes" id="UP000663853"/>
    </source>
</evidence>
<dbReference type="AlphaFoldDB" id="A0A8H2XH78"/>
<name>A0A8H2XH78_9AGAM</name>
<feature type="region of interest" description="Disordered" evidence="1">
    <location>
        <begin position="224"/>
        <end position="244"/>
    </location>
</feature>
<dbReference type="Proteomes" id="UP000663853">
    <property type="component" value="Unassembled WGS sequence"/>
</dbReference>
<organism evidence="2 3">
    <name type="scientific">Rhizoctonia solani</name>
    <dbReference type="NCBI Taxonomy" id="456999"/>
    <lineage>
        <taxon>Eukaryota</taxon>
        <taxon>Fungi</taxon>
        <taxon>Dikarya</taxon>
        <taxon>Basidiomycota</taxon>
        <taxon>Agaricomycotina</taxon>
        <taxon>Agaricomycetes</taxon>
        <taxon>Cantharellales</taxon>
        <taxon>Ceratobasidiaceae</taxon>
        <taxon>Rhizoctonia</taxon>
    </lineage>
</organism>
<accession>A0A8H2XH78</accession>